<protein>
    <recommendedName>
        <fullName evidence="2">Peptidase M15C domain-containing protein</fullName>
    </recommendedName>
</protein>
<dbReference type="InterPro" id="IPR009045">
    <property type="entry name" value="Zn_M74/Hedgehog-like"/>
</dbReference>
<evidence type="ECO:0000259" key="2">
    <source>
        <dbReference type="Pfam" id="PF13539"/>
    </source>
</evidence>
<dbReference type="RefSeq" id="WP_296938770.1">
    <property type="nucleotide sequence ID" value="NZ_LT599032.1"/>
</dbReference>
<keyword evidence="1" id="KW-0732">Signal</keyword>
<gene>
    <name evidence="3" type="ORF">KL86DYS1_10883</name>
</gene>
<sequence length="257" mass="29835">MKNYLTLALSLLLSVLYAGAQDRTYPSGVRKLIQAYPSRIKGYDGSSLIMYDGSKIRYDEGGKKNHSELINSSDLGDIFAYDYKQGELKNIPKNHDPGRIRNEQLLKKMYGSTSSEVQQNLVAITWCPNLINQKLRVTSINGVDKQLQKISDELDKHPELKDYLRSAGTFNWRKVRGTDRMSSHSFGTAIDLNVRYSDYWQWDCRCTSEDVDVKYKNRIPQQIVDIFEKHGFIWGGKWYHYDTMHFEYRPELLIGIN</sequence>
<reference evidence="3" key="1">
    <citation type="submission" date="2016-04" db="EMBL/GenBank/DDBJ databases">
        <authorList>
            <person name="Evans L.H."/>
            <person name="Alamgir A."/>
            <person name="Owens N."/>
            <person name="Weber N.D."/>
            <person name="Virtaneva K."/>
            <person name="Barbian K."/>
            <person name="Babar A."/>
            <person name="Rosenke K."/>
        </authorList>
    </citation>
    <scope>NUCLEOTIDE SEQUENCE</scope>
    <source>
        <strain evidence="3">86-1</strain>
    </source>
</reference>
<evidence type="ECO:0000313" key="3">
    <source>
        <dbReference type="EMBL" id="SBV93496.1"/>
    </source>
</evidence>
<name>A0A212J206_9BACT</name>
<proteinExistence type="predicted"/>
<dbReference type="SUPFAM" id="SSF55166">
    <property type="entry name" value="Hedgehog/DD-peptidase"/>
    <property type="match status" value="1"/>
</dbReference>
<feature type="signal peptide" evidence="1">
    <location>
        <begin position="1"/>
        <end position="20"/>
    </location>
</feature>
<organism evidence="3">
    <name type="scientific">uncultured Dysgonomonas sp</name>
    <dbReference type="NCBI Taxonomy" id="206096"/>
    <lineage>
        <taxon>Bacteria</taxon>
        <taxon>Pseudomonadati</taxon>
        <taxon>Bacteroidota</taxon>
        <taxon>Bacteroidia</taxon>
        <taxon>Bacteroidales</taxon>
        <taxon>Dysgonomonadaceae</taxon>
        <taxon>Dysgonomonas</taxon>
        <taxon>environmental samples</taxon>
    </lineage>
</organism>
<dbReference type="InterPro" id="IPR039561">
    <property type="entry name" value="Peptidase_M15C"/>
</dbReference>
<dbReference type="Gene3D" id="3.30.1380.10">
    <property type="match status" value="1"/>
</dbReference>
<feature type="domain" description="Peptidase M15C" evidence="2">
    <location>
        <begin position="177"/>
        <end position="248"/>
    </location>
</feature>
<dbReference type="AlphaFoldDB" id="A0A212J206"/>
<evidence type="ECO:0000256" key="1">
    <source>
        <dbReference type="SAM" id="SignalP"/>
    </source>
</evidence>
<dbReference type="GO" id="GO:0008233">
    <property type="term" value="F:peptidase activity"/>
    <property type="evidence" value="ECO:0007669"/>
    <property type="project" value="InterPro"/>
</dbReference>
<feature type="chain" id="PRO_5013120898" description="Peptidase M15C domain-containing protein" evidence="1">
    <location>
        <begin position="21"/>
        <end position="257"/>
    </location>
</feature>
<dbReference type="EMBL" id="FLUM01000001">
    <property type="protein sequence ID" value="SBV93496.1"/>
    <property type="molecule type" value="Genomic_DNA"/>
</dbReference>
<accession>A0A212J206</accession>
<dbReference type="Pfam" id="PF13539">
    <property type="entry name" value="Peptidase_M15_4"/>
    <property type="match status" value="1"/>
</dbReference>